<keyword evidence="1" id="KW-0472">Membrane</keyword>
<dbReference type="EMBL" id="JRPD02000021">
    <property type="protein sequence ID" value="TLD99024.1"/>
    <property type="molecule type" value="Genomic_DNA"/>
</dbReference>
<dbReference type="AlphaFoldDB" id="A0A377PSF3"/>
<reference evidence="3 4" key="1">
    <citation type="journal article" date="2014" name="Genome Announc.">
        <title>Draft genome sequences of eight enterohepatic helicobacter species isolated from both laboratory and wild rodents.</title>
        <authorList>
            <person name="Sheh A."/>
            <person name="Shen Z."/>
            <person name="Fox J.G."/>
        </authorList>
    </citation>
    <scope>NUCLEOTIDE SEQUENCE [LARGE SCALE GENOMIC DNA]</scope>
    <source>
        <strain evidence="3 4">ST1</strain>
    </source>
</reference>
<feature type="transmembrane region" description="Helical" evidence="1">
    <location>
        <begin position="67"/>
        <end position="86"/>
    </location>
</feature>
<feature type="transmembrane region" description="Helical" evidence="1">
    <location>
        <begin position="12"/>
        <end position="35"/>
    </location>
</feature>
<reference evidence="2 5" key="2">
    <citation type="submission" date="2018-06" db="EMBL/GenBank/DDBJ databases">
        <authorList>
            <consortium name="Pathogen Informatics"/>
            <person name="Doyle S."/>
        </authorList>
    </citation>
    <scope>NUCLEOTIDE SEQUENCE [LARGE SCALE GENOMIC DNA]</scope>
    <source>
        <strain evidence="2 5">NCTC12714</strain>
    </source>
</reference>
<evidence type="ECO:0000313" key="2">
    <source>
        <dbReference type="EMBL" id="STQ85409.1"/>
    </source>
</evidence>
<dbReference type="EMBL" id="UGJE01000002">
    <property type="protein sequence ID" value="STQ85409.1"/>
    <property type="molecule type" value="Genomic_DNA"/>
</dbReference>
<organism evidence="2 5">
    <name type="scientific">Helicobacter muridarum</name>
    <dbReference type="NCBI Taxonomy" id="216"/>
    <lineage>
        <taxon>Bacteria</taxon>
        <taxon>Pseudomonadati</taxon>
        <taxon>Campylobacterota</taxon>
        <taxon>Epsilonproteobacteria</taxon>
        <taxon>Campylobacterales</taxon>
        <taxon>Helicobacteraceae</taxon>
        <taxon>Helicobacter</taxon>
    </lineage>
</organism>
<keyword evidence="1" id="KW-0812">Transmembrane</keyword>
<proteinExistence type="predicted"/>
<protein>
    <recommendedName>
        <fullName evidence="6">DUF4149 domain-containing protein</fullName>
    </recommendedName>
</protein>
<feature type="transmembrane region" description="Helical" evidence="1">
    <location>
        <begin position="93"/>
        <end position="114"/>
    </location>
</feature>
<evidence type="ECO:0008006" key="6">
    <source>
        <dbReference type="Google" id="ProtNLM"/>
    </source>
</evidence>
<evidence type="ECO:0000313" key="4">
    <source>
        <dbReference type="Proteomes" id="UP000029922"/>
    </source>
</evidence>
<accession>A0A377PSF3</accession>
<name>A0A377PSF3_9HELI</name>
<dbReference type="Proteomes" id="UP000029922">
    <property type="component" value="Unassembled WGS sequence"/>
</dbReference>
<dbReference type="Proteomes" id="UP000255139">
    <property type="component" value="Unassembled WGS sequence"/>
</dbReference>
<dbReference type="RefSeq" id="WP_034557501.1">
    <property type="nucleotide sequence ID" value="NZ_FZML01000017.1"/>
</dbReference>
<gene>
    <name evidence="3" type="ORF">LS73_007940</name>
    <name evidence="2" type="ORF">NCTC12714_00194</name>
</gene>
<evidence type="ECO:0000256" key="1">
    <source>
        <dbReference type="SAM" id="Phobius"/>
    </source>
</evidence>
<sequence length="167" mass="19373">MKFELSRIVAGIYLLFVAVSLGALLICVLLEAYIFDLDSIFRANAYTDTLITRYDQGIIMSTIWDNLYYILLFSSIIILVYETLSFRFRKSTFFVWILNILNVILMLLLCFFYLPEVSKIFNGDPVIVATPESNSIMNQIELVMQLLCITLFATFFMRVFIMCSKTK</sequence>
<dbReference type="OrthoDB" id="5328677at2"/>
<feature type="transmembrane region" description="Helical" evidence="1">
    <location>
        <begin position="142"/>
        <end position="161"/>
    </location>
</feature>
<keyword evidence="5" id="KW-1185">Reference proteome</keyword>
<evidence type="ECO:0000313" key="5">
    <source>
        <dbReference type="Proteomes" id="UP000255139"/>
    </source>
</evidence>
<keyword evidence="1" id="KW-1133">Transmembrane helix</keyword>
<evidence type="ECO:0000313" key="3">
    <source>
        <dbReference type="EMBL" id="TLD99024.1"/>
    </source>
</evidence>